<organism evidence="10 12">
    <name type="scientific">Perkinsus olseni</name>
    <name type="common">Perkinsus atlanticus</name>
    <dbReference type="NCBI Taxonomy" id="32597"/>
    <lineage>
        <taxon>Eukaryota</taxon>
        <taxon>Sar</taxon>
        <taxon>Alveolata</taxon>
        <taxon>Perkinsozoa</taxon>
        <taxon>Perkinsea</taxon>
        <taxon>Perkinsida</taxon>
        <taxon>Perkinsidae</taxon>
        <taxon>Perkinsus</taxon>
    </lineage>
</organism>
<dbReference type="PANTHER" id="PTHR31585">
    <property type="entry name" value="FOLATE-BIOPTERIN TRANSPORTER 1, CHLOROPLASTIC"/>
    <property type="match status" value="1"/>
</dbReference>
<evidence type="ECO:0000256" key="8">
    <source>
        <dbReference type="SAM" id="Phobius"/>
    </source>
</evidence>
<keyword evidence="5 8" id="KW-1133">Transmembrane helix</keyword>
<comment type="subcellular location">
    <subcellularLocation>
        <location evidence="1">Membrane</location>
        <topology evidence="1">Multi-pass membrane protein</topology>
    </subcellularLocation>
</comment>
<dbReference type="EMBL" id="JABANN010000498">
    <property type="protein sequence ID" value="KAF4657913.1"/>
    <property type="molecule type" value="Genomic_DNA"/>
</dbReference>
<evidence type="ECO:0000256" key="1">
    <source>
        <dbReference type="ARBA" id="ARBA00004141"/>
    </source>
</evidence>
<dbReference type="Gene3D" id="1.20.1250.20">
    <property type="entry name" value="MFS general substrate transporter like domains"/>
    <property type="match status" value="1"/>
</dbReference>
<feature type="transmembrane region" description="Helical" evidence="8">
    <location>
        <begin position="98"/>
        <end position="116"/>
    </location>
</feature>
<evidence type="ECO:0000256" key="5">
    <source>
        <dbReference type="ARBA" id="ARBA00022989"/>
    </source>
</evidence>
<dbReference type="Proteomes" id="UP000572268">
    <property type="component" value="Unassembled WGS sequence"/>
</dbReference>
<name>A0A7J6LFF3_PEROL</name>
<feature type="compositionally biased region" description="Acidic residues" evidence="7">
    <location>
        <begin position="542"/>
        <end position="554"/>
    </location>
</feature>
<feature type="transmembrane region" description="Helical" evidence="8">
    <location>
        <begin position="470"/>
        <end position="492"/>
    </location>
</feature>
<evidence type="ECO:0000313" key="11">
    <source>
        <dbReference type="Proteomes" id="UP000570595"/>
    </source>
</evidence>
<accession>A0A7J6LFF3</accession>
<dbReference type="InterPro" id="IPR036259">
    <property type="entry name" value="MFS_trans_sf"/>
</dbReference>
<keyword evidence="3" id="KW-0813">Transport</keyword>
<comment type="similarity">
    <text evidence="2">Belongs to the major facilitator superfamily. Folate-biopterin transporter (TC 2.A.71) family.</text>
</comment>
<feature type="transmembrane region" description="Helical" evidence="8">
    <location>
        <begin position="427"/>
        <end position="450"/>
    </location>
</feature>
<comment type="caution">
    <text evidence="10">The sequence shown here is derived from an EMBL/GenBank/DDBJ whole genome shotgun (WGS) entry which is preliminary data.</text>
</comment>
<evidence type="ECO:0000256" key="2">
    <source>
        <dbReference type="ARBA" id="ARBA00007015"/>
    </source>
</evidence>
<feature type="transmembrane region" description="Helical" evidence="8">
    <location>
        <begin position="392"/>
        <end position="415"/>
    </location>
</feature>
<feature type="transmembrane region" description="Helical" evidence="8">
    <location>
        <begin position="122"/>
        <end position="142"/>
    </location>
</feature>
<keyword evidence="6 8" id="KW-0472">Membrane</keyword>
<evidence type="ECO:0000256" key="6">
    <source>
        <dbReference type="ARBA" id="ARBA00023136"/>
    </source>
</evidence>
<feature type="region of interest" description="Disordered" evidence="7">
    <location>
        <begin position="542"/>
        <end position="561"/>
    </location>
</feature>
<dbReference type="EMBL" id="JABAHT010000501">
    <property type="protein sequence ID" value="KAF4654906.1"/>
    <property type="molecule type" value="Genomic_DNA"/>
</dbReference>
<evidence type="ECO:0000256" key="7">
    <source>
        <dbReference type="SAM" id="MobiDB-lite"/>
    </source>
</evidence>
<feature type="transmembrane region" description="Helical" evidence="8">
    <location>
        <begin position="230"/>
        <end position="251"/>
    </location>
</feature>
<dbReference type="GO" id="GO:0016020">
    <property type="term" value="C:membrane"/>
    <property type="evidence" value="ECO:0007669"/>
    <property type="project" value="UniProtKB-SubCell"/>
</dbReference>
<dbReference type="SUPFAM" id="SSF103473">
    <property type="entry name" value="MFS general substrate transporter"/>
    <property type="match status" value="1"/>
</dbReference>
<feature type="transmembrane region" description="Helical" evidence="8">
    <location>
        <begin position="190"/>
        <end position="209"/>
    </location>
</feature>
<proteinExistence type="inferred from homology"/>
<dbReference type="OrthoDB" id="754047at2759"/>
<dbReference type="PANTHER" id="PTHR31585:SF51">
    <property type="entry name" value="TRANSPORTER, PUTATIVE-RELATED"/>
    <property type="match status" value="1"/>
</dbReference>
<feature type="transmembrane region" description="Helical" evidence="8">
    <location>
        <begin position="163"/>
        <end position="184"/>
    </location>
</feature>
<evidence type="ECO:0000256" key="4">
    <source>
        <dbReference type="ARBA" id="ARBA00022692"/>
    </source>
</evidence>
<gene>
    <name evidence="10" type="ORF">FOL46_007174</name>
    <name evidence="9" type="ORF">FOZ61_007964</name>
</gene>
<feature type="transmembrane region" description="Helical" evidence="8">
    <location>
        <begin position="263"/>
        <end position="280"/>
    </location>
</feature>
<keyword evidence="4 8" id="KW-0812">Transmembrane</keyword>
<dbReference type="Pfam" id="PF03092">
    <property type="entry name" value="BT1"/>
    <property type="match status" value="1"/>
</dbReference>
<evidence type="ECO:0000313" key="10">
    <source>
        <dbReference type="EMBL" id="KAF4657913.1"/>
    </source>
</evidence>
<reference evidence="11 12" key="1">
    <citation type="submission" date="2020-04" db="EMBL/GenBank/DDBJ databases">
        <title>Perkinsus olseni comparative genomics.</title>
        <authorList>
            <person name="Bogema D.R."/>
        </authorList>
    </citation>
    <scope>NUCLEOTIDE SEQUENCE [LARGE SCALE GENOMIC DNA]</scope>
    <source>
        <strain evidence="9">ATCC PRA-179</strain>
        <strain evidence="10">ATCC PRA-31</strain>
    </source>
</reference>
<dbReference type="AlphaFoldDB" id="A0A7J6LFF3"/>
<dbReference type="Proteomes" id="UP000570595">
    <property type="component" value="Unassembled WGS sequence"/>
</dbReference>
<sequence length="561" mass="61579">MPEVPPDEQSSYFRRLRGVFGGRFLIGLHIIQHIVKGFVCGGGDSGLAGTPIDFVLRDYRVSGADLQVYRSAVGIPWSVKPLIGLLSDRLPLLTFHKLPYMFLSTVVAVVAMAVLAQKPSALIIALVCFFLIFLQCSVCDLLSEGMYAAKLKKHPSCGPDLVTFVWVGISIFRTFSVVLAGPLIDTIGPFSVYWIAIPFAALLLPVVVFNLLGEPRVTPETDSDANRKPVFWEMTCLSLVTGLGGLSLAIYSIIETQLHRKCLAAGVLGLAVVSLFTLLTRPLIAKQNLFMFIQNCMHFGTHGASFYFFTDTPEQYPEGPHFDTVFYTTTLGVVASVCSLGGMYLYNRYMKHWHYPWIFSFSSILCSTVGLLNIVVYTRFNVTHLGISDRIFVISSSALGIVLGEFNWMPAIVLLSQSCPHGLESTMYALLAGASNLSANLSGYFGAMILDQLGVTPDGSPDEGSKFSRLWEASLLSCVAPLVPLVLVRWLIPNARQTDSLLIEEPSDPCHDSLWRRIRSAWRGRKSAGSFVEIKTEELDTLTDGESDCSEEVVDGPSALE</sequence>
<feature type="transmembrane region" description="Helical" evidence="8">
    <location>
        <begin position="325"/>
        <end position="346"/>
    </location>
</feature>
<dbReference type="InterPro" id="IPR039309">
    <property type="entry name" value="BT1"/>
</dbReference>
<feature type="transmembrane region" description="Helical" evidence="8">
    <location>
        <begin position="358"/>
        <end position="380"/>
    </location>
</feature>
<evidence type="ECO:0000256" key="3">
    <source>
        <dbReference type="ARBA" id="ARBA00022448"/>
    </source>
</evidence>
<protein>
    <submittedName>
        <fullName evidence="10">Uncharacterized protein</fullName>
    </submittedName>
</protein>
<evidence type="ECO:0000313" key="12">
    <source>
        <dbReference type="Proteomes" id="UP000572268"/>
    </source>
</evidence>
<evidence type="ECO:0000313" key="9">
    <source>
        <dbReference type="EMBL" id="KAF4654906.1"/>
    </source>
</evidence>